<gene>
    <name evidence="2" type="ORF">AVDCRST_MAG03-58</name>
</gene>
<protein>
    <submittedName>
        <fullName evidence="2">Uncharacterized protein</fullName>
    </submittedName>
</protein>
<feature type="compositionally biased region" description="Low complexity" evidence="1">
    <location>
        <begin position="12"/>
        <end position="26"/>
    </location>
</feature>
<feature type="compositionally biased region" description="Basic and acidic residues" evidence="1">
    <location>
        <begin position="39"/>
        <end position="48"/>
    </location>
</feature>
<evidence type="ECO:0000256" key="1">
    <source>
        <dbReference type="SAM" id="MobiDB-lite"/>
    </source>
</evidence>
<feature type="region of interest" description="Disordered" evidence="1">
    <location>
        <begin position="1"/>
        <end position="85"/>
    </location>
</feature>
<feature type="non-terminal residue" evidence="2">
    <location>
        <position position="1"/>
    </location>
</feature>
<evidence type="ECO:0000313" key="2">
    <source>
        <dbReference type="EMBL" id="CAA9382687.1"/>
    </source>
</evidence>
<organism evidence="2">
    <name type="scientific">uncultured Rubrobacteraceae bacterium</name>
    <dbReference type="NCBI Taxonomy" id="349277"/>
    <lineage>
        <taxon>Bacteria</taxon>
        <taxon>Bacillati</taxon>
        <taxon>Actinomycetota</taxon>
        <taxon>Rubrobacteria</taxon>
        <taxon>Rubrobacterales</taxon>
        <taxon>Rubrobacteraceae</taxon>
        <taxon>environmental samples</taxon>
    </lineage>
</organism>
<accession>A0A6J4NA66</accession>
<dbReference type="AlphaFoldDB" id="A0A6J4NA66"/>
<sequence length="85" mass="8596">VRGVPRGGEIFARPPLVAAAPGPAAPGRRRGPRALPVRLRPDGQRAREAPGQAGAGSRLLPVAGRHELLGVAQPGGAAPTPPRPL</sequence>
<name>A0A6J4NA66_9ACTN</name>
<proteinExistence type="predicted"/>
<reference evidence="2" key="1">
    <citation type="submission" date="2020-02" db="EMBL/GenBank/DDBJ databases">
        <authorList>
            <person name="Meier V. D."/>
        </authorList>
    </citation>
    <scope>NUCLEOTIDE SEQUENCE</scope>
    <source>
        <strain evidence="2">AVDCRST_MAG03</strain>
    </source>
</reference>
<dbReference type="EMBL" id="CADCUT010000002">
    <property type="protein sequence ID" value="CAA9382687.1"/>
    <property type="molecule type" value="Genomic_DNA"/>
</dbReference>
<feature type="non-terminal residue" evidence="2">
    <location>
        <position position="85"/>
    </location>
</feature>